<dbReference type="EMBL" id="PPWZ01000010">
    <property type="protein sequence ID" value="POH37683.1"/>
    <property type="molecule type" value="Genomic_DNA"/>
</dbReference>
<evidence type="ECO:0008006" key="3">
    <source>
        <dbReference type="Google" id="ProtNLM"/>
    </source>
</evidence>
<keyword evidence="1" id="KW-0472">Membrane</keyword>
<feature type="transmembrane region" description="Helical" evidence="1">
    <location>
        <begin position="5"/>
        <end position="21"/>
    </location>
</feature>
<proteinExistence type="predicted"/>
<organism evidence="2">
    <name type="scientific">Companilactobacillus formosensis</name>
    <dbReference type="NCBI Taxonomy" id="1617889"/>
    <lineage>
        <taxon>Bacteria</taxon>
        <taxon>Bacillati</taxon>
        <taxon>Bacillota</taxon>
        <taxon>Bacilli</taxon>
        <taxon>Lactobacillales</taxon>
        <taxon>Lactobacillaceae</taxon>
        <taxon>Companilactobacillus</taxon>
    </lineage>
</organism>
<evidence type="ECO:0000313" key="2">
    <source>
        <dbReference type="EMBL" id="POH37683.1"/>
    </source>
</evidence>
<feature type="transmembrane region" description="Helical" evidence="1">
    <location>
        <begin position="41"/>
        <end position="61"/>
    </location>
</feature>
<name>A0A2P4R8W0_9LACO</name>
<comment type="caution">
    <text evidence="2">The sequence shown here is derived from an EMBL/GenBank/DDBJ whole genome shotgun (WGS) entry which is preliminary data.</text>
</comment>
<sequence length="62" mass="7030">MGKGLIGIVVIFMGIFQIYTARKSYDSIKTNVKNQQPYMFYGIYFSLIIGIVFLVVGAFLIK</sequence>
<gene>
    <name evidence="2" type="ORF">C2R26_01670</name>
</gene>
<keyword evidence="1" id="KW-0812">Transmembrane</keyword>
<protein>
    <recommendedName>
        <fullName evidence="3">Immunity protein</fullName>
    </recommendedName>
</protein>
<keyword evidence="1" id="KW-1133">Transmembrane helix</keyword>
<accession>A0A2P4R8W0</accession>
<dbReference type="AlphaFoldDB" id="A0A2P4R8W0"/>
<evidence type="ECO:0000256" key="1">
    <source>
        <dbReference type="SAM" id="Phobius"/>
    </source>
</evidence>
<reference evidence="2" key="1">
    <citation type="submission" date="2018-01" db="EMBL/GenBank/DDBJ databases">
        <title>Genome sequnecing of Lactobacillus formosensis KACC 18721.</title>
        <authorList>
            <person name="Kim S.-J."/>
            <person name="Heo J."/>
        </authorList>
    </citation>
    <scope>NUCLEOTIDE SEQUENCE</scope>
    <source>
        <strain evidence="2">KACC 18721</strain>
    </source>
</reference>